<comment type="subcellular location">
    <subcellularLocation>
        <location evidence="2">Chromosome</location>
        <location evidence="2">Telomere</location>
    </subcellularLocation>
    <subcellularLocation>
        <location evidence="1">Nucleus</location>
    </subcellularLocation>
</comment>
<dbReference type="Proteomes" id="UP000789405">
    <property type="component" value="Unassembled WGS sequence"/>
</dbReference>
<dbReference type="SUPFAM" id="SSF50249">
    <property type="entry name" value="Nucleic acid-binding proteins"/>
    <property type="match status" value="2"/>
</dbReference>
<evidence type="ECO:0000256" key="7">
    <source>
        <dbReference type="ARBA" id="ARBA00023125"/>
    </source>
</evidence>
<proteinExistence type="inferred from homology"/>
<accession>A0A9N9ALM8</accession>
<dbReference type="InterPro" id="IPR011564">
    <property type="entry name" value="Telomer_end-bd_POT1/Cdc13"/>
</dbReference>
<dbReference type="GO" id="GO:0032210">
    <property type="term" value="P:regulation of telomere maintenance via telomerase"/>
    <property type="evidence" value="ECO:0007669"/>
    <property type="project" value="TreeGrafter"/>
</dbReference>
<dbReference type="PANTHER" id="PTHR14513:SF0">
    <property type="entry name" value="PROTECTION OF TELOMERES PROTEIN 1"/>
    <property type="match status" value="1"/>
</dbReference>
<dbReference type="GO" id="GO:0000783">
    <property type="term" value="C:nuclear telomere cap complex"/>
    <property type="evidence" value="ECO:0007669"/>
    <property type="project" value="TreeGrafter"/>
</dbReference>
<dbReference type="GO" id="GO:0016233">
    <property type="term" value="P:telomere capping"/>
    <property type="evidence" value="ECO:0007669"/>
    <property type="project" value="TreeGrafter"/>
</dbReference>
<dbReference type="InterPro" id="IPR012340">
    <property type="entry name" value="NA-bd_OB-fold"/>
</dbReference>
<comment type="caution">
    <text evidence="10">The sequence shown here is derived from an EMBL/GenBank/DDBJ whole genome shotgun (WGS) entry which is preliminary data.</text>
</comment>
<gene>
    <name evidence="10" type="ORF">DERYTH_LOCUS4527</name>
</gene>
<dbReference type="EMBL" id="CAJVPY010001749">
    <property type="protein sequence ID" value="CAG8535008.1"/>
    <property type="molecule type" value="Genomic_DNA"/>
</dbReference>
<evidence type="ECO:0000256" key="6">
    <source>
        <dbReference type="ARBA" id="ARBA00022895"/>
    </source>
</evidence>
<reference evidence="10" key="1">
    <citation type="submission" date="2021-06" db="EMBL/GenBank/DDBJ databases">
        <authorList>
            <person name="Kallberg Y."/>
            <person name="Tangrot J."/>
            <person name="Rosling A."/>
        </authorList>
    </citation>
    <scope>NUCLEOTIDE SEQUENCE</scope>
    <source>
        <strain evidence="10">MA453B</strain>
    </source>
</reference>
<evidence type="ECO:0000313" key="10">
    <source>
        <dbReference type="EMBL" id="CAG8535008.1"/>
    </source>
</evidence>
<dbReference type="PANTHER" id="PTHR14513">
    <property type="entry name" value="PROTECTION OF TELOMERES 1"/>
    <property type="match status" value="1"/>
</dbReference>
<comment type="similarity">
    <text evidence="3">Belongs to the telombin family.</text>
</comment>
<dbReference type="InterPro" id="IPR032042">
    <property type="entry name" value="POT1PC"/>
</dbReference>
<protein>
    <recommendedName>
        <fullName evidence="4">Protection of telomeres protein 1</fullName>
    </recommendedName>
</protein>
<evidence type="ECO:0000256" key="5">
    <source>
        <dbReference type="ARBA" id="ARBA00022454"/>
    </source>
</evidence>
<feature type="domain" description="Telomeric single stranded DNA binding POT1/Cdc13" evidence="9">
    <location>
        <begin position="13"/>
        <end position="139"/>
    </location>
</feature>
<dbReference type="SMART" id="SM00976">
    <property type="entry name" value="Telo_bind"/>
    <property type="match status" value="1"/>
</dbReference>
<keyword evidence="7" id="KW-0238">DNA-binding</keyword>
<dbReference type="InterPro" id="IPR028389">
    <property type="entry name" value="POT1"/>
</dbReference>
<evidence type="ECO:0000256" key="3">
    <source>
        <dbReference type="ARBA" id="ARBA00008442"/>
    </source>
</evidence>
<evidence type="ECO:0000313" key="11">
    <source>
        <dbReference type="Proteomes" id="UP000789405"/>
    </source>
</evidence>
<keyword evidence="5" id="KW-0158">Chromosome</keyword>
<dbReference type="GO" id="GO:0010521">
    <property type="term" value="F:telomerase inhibitor activity"/>
    <property type="evidence" value="ECO:0007669"/>
    <property type="project" value="TreeGrafter"/>
</dbReference>
<keyword evidence="8" id="KW-0539">Nucleus</keyword>
<name>A0A9N9ALM8_9GLOM</name>
<dbReference type="GO" id="GO:0098505">
    <property type="term" value="F:G-rich strand telomeric DNA binding"/>
    <property type="evidence" value="ECO:0007669"/>
    <property type="project" value="TreeGrafter"/>
</dbReference>
<dbReference type="Gene3D" id="2.40.50.140">
    <property type="entry name" value="Nucleic acid-binding proteins"/>
    <property type="match status" value="3"/>
</dbReference>
<keyword evidence="6" id="KW-0779">Telomere</keyword>
<keyword evidence="11" id="KW-1185">Reference proteome</keyword>
<evidence type="ECO:0000256" key="4">
    <source>
        <dbReference type="ARBA" id="ARBA00015253"/>
    </source>
</evidence>
<evidence type="ECO:0000256" key="1">
    <source>
        <dbReference type="ARBA" id="ARBA00004123"/>
    </source>
</evidence>
<organism evidence="10 11">
    <name type="scientific">Dentiscutata erythropus</name>
    <dbReference type="NCBI Taxonomy" id="1348616"/>
    <lineage>
        <taxon>Eukaryota</taxon>
        <taxon>Fungi</taxon>
        <taxon>Fungi incertae sedis</taxon>
        <taxon>Mucoromycota</taxon>
        <taxon>Glomeromycotina</taxon>
        <taxon>Glomeromycetes</taxon>
        <taxon>Diversisporales</taxon>
        <taxon>Gigasporaceae</taxon>
        <taxon>Dentiscutata</taxon>
    </lineage>
</organism>
<dbReference type="OrthoDB" id="2186770at2759"/>
<evidence type="ECO:0000259" key="9">
    <source>
        <dbReference type="SMART" id="SM00976"/>
    </source>
</evidence>
<evidence type="ECO:0000256" key="8">
    <source>
        <dbReference type="ARBA" id="ARBA00023242"/>
    </source>
</evidence>
<dbReference type="AlphaFoldDB" id="A0A9N9ALM8"/>
<sequence length="455" mass="52887">MTLELKRVKVEGHSFLSDLVLGERVAVTGVVLSYSPPRKTKGPDWSCSLQITDPSLNGKVTVIIFRAQYTELPEANIGNIFFGTGLRVAYYMDSPQLIAYKFESTCSVINDDLMNDDLKMDELSHIIMTYAKYLRKWWNDIENFYAGVPKSRKLTTIAEIHSPNIFFDTIAEVVEIHRIYRTTELFITDYTHNELLSNNDYVWNLPNGLDARNIFQITLWDEHVVNSENFEAGMYVYLQNIRTKYNSFNHFQGVIHGDPETRRTRVMKADRNSFDVGELIKRKERFMQKISPKITRVIDCDVKPTEVHNKFLIRGRIIDYEPDGFENFIRPYCIECDKVWVPQNSAAKEIKQCPECLRETTFIYEFLLMIEDEDGSVLPTLVSGRDAVRFLNGILPTKVMQEETSRQAFLNLIRKLLASVIDHGESTKFFEFCVESYFASDRERLYKLINTILEI</sequence>
<dbReference type="Pfam" id="PF02765">
    <property type="entry name" value="POT1"/>
    <property type="match status" value="1"/>
</dbReference>
<evidence type="ECO:0000256" key="2">
    <source>
        <dbReference type="ARBA" id="ARBA00004574"/>
    </source>
</evidence>
<dbReference type="Pfam" id="PF16686">
    <property type="entry name" value="POT1PC"/>
    <property type="match status" value="1"/>
</dbReference>